<dbReference type="PANTHER" id="PTHR47272:SF2">
    <property type="entry name" value="PIGGYBAC TRANSPOSABLE ELEMENT-DERIVED PROTEIN 3-LIKE"/>
    <property type="match status" value="1"/>
</dbReference>
<dbReference type="EMBL" id="JANEYF010004314">
    <property type="protein sequence ID" value="KAJ8931524.1"/>
    <property type="molecule type" value="Genomic_DNA"/>
</dbReference>
<keyword evidence="4" id="KW-1185">Reference proteome</keyword>
<dbReference type="AlphaFoldDB" id="A0AAV8WXW1"/>
<feature type="region of interest" description="Disordered" evidence="1">
    <location>
        <begin position="72"/>
        <end position="95"/>
    </location>
</feature>
<organism evidence="3 4">
    <name type="scientific">Rhamnusium bicolor</name>
    <dbReference type="NCBI Taxonomy" id="1586634"/>
    <lineage>
        <taxon>Eukaryota</taxon>
        <taxon>Metazoa</taxon>
        <taxon>Ecdysozoa</taxon>
        <taxon>Arthropoda</taxon>
        <taxon>Hexapoda</taxon>
        <taxon>Insecta</taxon>
        <taxon>Pterygota</taxon>
        <taxon>Neoptera</taxon>
        <taxon>Endopterygota</taxon>
        <taxon>Coleoptera</taxon>
        <taxon>Polyphaga</taxon>
        <taxon>Cucujiformia</taxon>
        <taxon>Chrysomeloidea</taxon>
        <taxon>Cerambycidae</taxon>
        <taxon>Lepturinae</taxon>
        <taxon>Rhagiini</taxon>
        <taxon>Rhamnusium</taxon>
    </lineage>
</organism>
<dbReference type="PANTHER" id="PTHR47272">
    <property type="entry name" value="DDE_TNP_1_7 DOMAIN-CONTAINING PROTEIN"/>
    <property type="match status" value="1"/>
</dbReference>
<proteinExistence type="predicted"/>
<gene>
    <name evidence="3" type="ORF">NQ314_015548</name>
</gene>
<sequence>MRRSISDTLCLKLEDILVHLSDSEYKFDKGQSDDEEANLEQEVREPILTMPIEFEDGLLLQNDVIEDIREIQKNQEGGEVNEEQTKDDGNQRTGEEEVLEQIARNPKKEAHELKERYKNILWRREASILDGNAVKFLGISSFPSEIENLSTPLAFFNYFFDKVLMSIIVDESNLFSTEKDQYFYVDEQLCATKGRHYIKQYLPAKPHKWRFKLYMLCGTVGFSCKFEIYTGDENNPKHRKPEEPDLGSSSNIVLRLCRNVPNNQNYRVYFDNFYASIPLAVHLAKCLCLGTMRSRIPNCKLPSDKEMAKEIRGTSQEFVAVIEGVEISSVVWKDNKIVTFISSFPWRNTTFTCEALR</sequence>
<evidence type="ECO:0000259" key="2">
    <source>
        <dbReference type="Pfam" id="PF13843"/>
    </source>
</evidence>
<reference evidence="3" key="1">
    <citation type="journal article" date="2023" name="Insect Mol. Biol.">
        <title>Genome sequencing provides insights into the evolution of gene families encoding plant cell wall-degrading enzymes in longhorned beetles.</title>
        <authorList>
            <person name="Shin N.R."/>
            <person name="Okamura Y."/>
            <person name="Kirsch R."/>
            <person name="Pauchet Y."/>
        </authorList>
    </citation>
    <scope>NUCLEOTIDE SEQUENCE</scope>
    <source>
        <strain evidence="3">RBIC_L_NR</strain>
    </source>
</reference>
<evidence type="ECO:0000256" key="1">
    <source>
        <dbReference type="SAM" id="MobiDB-lite"/>
    </source>
</evidence>
<dbReference type="Pfam" id="PF13843">
    <property type="entry name" value="DDE_Tnp_1_7"/>
    <property type="match status" value="1"/>
</dbReference>
<comment type="caution">
    <text evidence="3">The sequence shown here is derived from an EMBL/GenBank/DDBJ whole genome shotgun (WGS) entry which is preliminary data.</text>
</comment>
<accession>A0AAV8WXW1</accession>
<dbReference type="Proteomes" id="UP001162156">
    <property type="component" value="Unassembled WGS sequence"/>
</dbReference>
<feature type="domain" description="PiggyBac transposable element-derived protein" evidence="2">
    <location>
        <begin position="180"/>
        <end position="344"/>
    </location>
</feature>
<dbReference type="InterPro" id="IPR029526">
    <property type="entry name" value="PGBD"/>
</dbReference>
<evidence type="ECO:0000313" key="4">
    <source>
        <dbReference type="Proteomes" id="UP001162156"/>
    </source>
</evidence>
<evidence type="ECO:0000313" key="3">
    <source>
        <dbReference type="EMBL" id="KAJ8931524.1"/>
    </source>
</evidence>
<protein>
    <recommendedName>
        <fullName evidence="2">PiggyBac transposable element-derived protein domain-containing protein</fullName>
    </recommendedName>
</protein>
<feature type="compositionally biased region" description="Basic and acidic residues" evidence="1">
    <location>
        <begin position="83"/>
        <end position="95"/>
    </location>
</feature>
<name>A0AAV8WXW1_9CUCU</name>